<feature type="transmembrane region" description="Helical" evidence="1">
    <location>
        <begin position="51"/>
        <end position="69"/>
    </location>
</feature>
<feature type="transmembrane region" description="Helical" evidence="1">
    <location>
        <begin position="20"/>
        <end position="39"/>
    </location>
</feature>
<comment type="caution">
    <text evidence="2">The sequence shown here is derived from an EMBL/GenBank/DDBJ whole genome shotgun (WGS) entry which is preliminary data.</text>
</comment>
<accession>A0ABD4T2Y0</accession>
<name>A0ABD4T2Y0_9CYAN</name>
<dbReference type="AlphaFoldDB" id="A0ABD4T2Y0"/>
<evidence type="ECO:0000313" key="3">
    <source>
        <dbReference type="Proteomes" id="UP000031561"/>
    </source>
</evidence>
<feature type="transmembrane region" description="Helical" evidence="1">
    <location>
        <begin position="89"/>
        <end position="112"/>
    </location>
</feature>
<dbReference type="EMBL" id="JTHE03000053">
    <property type="protein sequence ID" value="MCM1983058.1"/>
    <property type="molecule type" value="Genomic_DNA"/>
</dbReference>
<keyword evidence="1" id="KW-1133">Transmembrane helix</keyword>
<evidence type="ECO:0000313" key="2">
    <source>
        <dbReference type="EMBL" id="MCM1983058.1"/>
    </source>
</evidence>
<feature type="transmembrane region" description="Helical" evidence="1">
    <location>
        <begin position="124"/>
        <end position="143"/>
    </location>
</feature>
<reference evidence="2 3" key="1">
    <citation type="journal article" date="2015" name="Genome Announc.">
        <title>Draft Genome Sequence of Filamentous Marine Cyanobacterium Lyngbya confervoides Strain BDU141951.</title>
        <authorList>
            <person name="Chandrababunaidu M.M."/>
            <person name="Sen D."/>
            <person name="Tripathy S."/>
        </authorList>
    </citation>
    <scope>NUCLEOTIDE SEQUENCE [LARGE SCALE GENOMIC DNA]</scope>
    <source>
        <strain evidence="2 3">BDU141951</strain>
    </source>
</reference>
<keyword evidence="1" id="KW-0812">Transmembrane</keyword>
<proteinExistence type="predicted"/>
<gene>
    <name evidence="2" type="ORF">QQ91_0009505</name>
</gene>
<evidence type="ECO:0000256" key="1">
    <source>
        <dbReference type="SAM" id="Phobius"/>
    </source>
</evidence>
<dbReference type="Proteomes" id="UP000031561">
    <property type="component" value="Unassembled WGS sequence"/>
</dbReference>
<keyword evidence="3" id="KW-1185">Reference proteome</keyword>
<sequence>MAPEKPRSFQVAQDETFRPHPWIALVCMGLCYALMGWYSAGFPTLWRIAPYCWAFGASFMVIWSGQFLYRMLLSCPRLLSAMVSLTLGLTVAIASPTGFILIIMLVASTLFSRLELQTAGVSRFWALVIISIVAGIMIGAGWACGEYLYGIDPFWVQWIRQRLRGHLQGDIGGQP</sequence>
<organism evidence="2 3">
    <name type="scientific">Lyngbya confervoides BDU141951</name>
    <dbReference type="NCBI Taxonomy" id="1574623"/>
    <lineage>
        <taxon>Bacteria</taxon>
        <taxon>Bacillati</taxon>
        <taxon>Cyanobacteriota</taxon>
        <taxon>Cyanophyceae</taxon>
        <taxon>Oscillatoriophycideae</taxon>
        <taxon>Oscillatoriales</taxon>
        <taxon>Microcoleaceae</taxon>
        <taxon>Lyngbya</taxon>
    </lineage>
</organism>
<keyword evidence="1" id="KW-0472">Membrane</keyword>
<protein>
    <submittedName>
        <fullName evidence="2">Uncharacterized protein</fullName>
    </submittedName>
</protein>
<dbReference type="RefSeq" id="WP_166281873.1">
    <property type="nucleotide sequence ID" value="NZ_JTHE03000053.1"/>
</dbReference>